<dbReference type="Pfam" id="PF13986">
    <property type="entry name" value="DUF4224"/>
    <property type="match status" value="1"/>
</dbReference>
<proteinExistence type="predicted"/>
<accession>A0A974NDI1</accession>
<sequence>MSQVLTQSEIRDLTLYKHKGKQIETLLKMGIPFYIHPEKGKPIVTTVAANQYKQSNDPEGEPN</sequence>
<dbReference type="KEGG" id="eaz:JHT90_08575"/>
<evidence type="ECO:0000259" key="1">
    <source>
        <dbReference type="Pfam" id="PF13986"/>
    </source>
</evidence>
<dbReference type="EMBL" id="CP067393">
    <property type="protein sequence ID" value="QQP84477.1"/>
    <property type="molecule type" value="Genomic_DNA"/>
</dbReference>
<feature type="domain" description="DUF4224" evidence="1">
    <location>
        <begin position="5"/>
        <end position="45"/>
    </location>
</feature>
<dbReference type="Proteomes" id="UP000595278">
    <property type="component" value="Chromosome"/>
</dbReference>
<dbReference type="AlphaFoldDB" id="A0A974NDI1"/>
<dbReference type="InterPro" id="IPR025319">
    <property type="entry name" value="DUF4224"/>
</dbReference>
<protein>
    <submittedName>
        <fullName evidence="2">DUF4224 domain-containing protein</fullName>
    </submittedName>
</protein>
<dbReference type="RefSeq" id="WP_201090374.1">
    <property type="nucleotide sequence ID" value="NZ_CP067393.1"/>
</dbReference>
<reference evidence="2 3" key="1">
    <citation type="submission" date="2021-01" db="EMBL/GenBank/DDBJ databases">
        <title>Entomomonas sp. F2A isolated from a house cricket (Acheta domesticus).</title>
        <authorList>
            <person name="Spergser J."/>
            <person name="Busse H.-J."/>
        </authorList>
    </citation>
    <scope>NUCLEOTIDE SEQUENCE [LARGE SCALE GENOMIC DNA]</scope>
    <source>
        <strain evidence="2 3">F2A</strain>
    </source>
</reference>
<gene>
    <name evidence="2" type="ORF">JHT90_08575</name>
</gene>
<evidence type="ECO:0000313" key="2">
    <source>
        <dbReference type="EMBL" id="QQP84477.1"/>
    </source>
</evidence>
<name>A0A974NDI1_9GAMM</name>
<evidence type="ECO:0000313" key="3">
    <source>
        <dbReference type="Proteomes" id="UP000595278"/>
    </source>
</evidence>
<keyword evidence="3" id="KW-1185">Reference proteome</keyword>
<organism evidence="2 3">
    <name type="scientific">Entomomonas asaccharolytica</name>
    <dbReference type="NCBI Taxonomy" id="2785331"/>
    <lineage>
        <taxon>Bacteria</taxon>
        <taxon>Pseudomonadati</taxon>
        <taxon>Pseudomonadota</taxon>
        <taxon>Gammaproteobacteria</taxon>
        <taxon>Pseudomonadales</taxon>
        <taxon>Pseudomonadaceae</taxon>
        <taxon>Entomomonas</taxon>
    </lineage>
</organism>